<dbReference type="Proteomes" id="UP001281761">
    <property type="component" value="Unassembled WGS sequence"/>
</dbReference>
<protein>
    <submittedName>
        <fullName evidence="3">Uncharacterized protein</fullName>
    </submittedName>
</protein>
<comment type="caution">
    <text evidence="3">The sequence shown here is derived from an EMBL/GenBank/DDBJ whole genome shotgun (WGS) entry which is preliminary data.</text>
</comment>
<feature type="region of interest" description="Disordered" evidence="1">
    <location>
        <begin position="42"/>
        <end position="64"/>
    </location>
</feature>
<evidence type="ECO:0000313" key="2">
    <source>
        <dbReference type="EMBL" id="KAK2946653.1"/>
    </source>
</evidence>
<feature type="compositionally biased region" description="Basic and acidic residues" evidence="1">
    <location>
        <begin position="54"/>
        <end position="64"/>
    </location>
</feature>
<evidence type="ECO:0000313" key="5">
    <source>
        <dbReference type="Proteomes" id="UP001281761"/>
    </source>
</evidence>
<dbReference type="EMBL" id="JARBJD010000033">
    <property type="protein sequence ID" value="KAK2959018.1"/>
    <property type="molecule type" value="Genomic_DNA"/>
</dbReference>
<feature type="region of interest" description="Disordered" evidence="1">
    <location>
        <begin position="1"/>
        <end position="25"/>
    </location>
</feature>
<dbReference type="EMBL" id="JARBJD010000222">
    <property type="protein sequence ID" value="KAK2946653.1"/>
    <property type="molecule type" value="Genomic_DNA"/>
</dbReference>
<evidence type="ECO:0000256" key="1">
    <source>
        <dbReference type="SAM" id="MobiDB-lite"/>
    </source>
</evidence>
<accession>A0ABQ9XHP4</accession>
<gene>
    <name evidence="3" type="ORF">BLNAU_14699</name>
    <name evidence="2" type="ORF">BLNAU_18405</name>
    <name evidence="4" type="ORF">BLNAU_6034</name>
</gene>
<name>A0ABQ9XHP4_9EUKA</name>
<organism evidence="3 5">
    <name type="scientific">Blattamonas nauphoetae</name>
    <dbReference type="NCBI Taxonomy" id="2049346"/>
    <lineage>
        <taxon>Eukaryota</taxon>
        <taxon>Metamonada</taxon>
        <taxon>Preaxostyla</taxon>
        <taxon>Oxymonadida</taxon>
        <taxon>Blattamonas</taxon>
    </lineage>
</organism>
<proteinExistence type="predicted"/>
<keyword evidence="5" id="KW-1185">Reference proteome</keyword>
<sequence length="103" mass="11732">MMERHQSQQNKCRGSHRPPAPTTTFLSLHDLVTPRRLQSDFSYKPIQIAPPHRIPKDSRGGQLMTHDKLSSLSCDNEIIYQLIGRQGLDIQSLTCRNANHPAF</sequence>
<evidence type="ECO:0000313" key="4">
    <source>
        <dbReference type="EMBL" id="KAK2959018.1"/>
    </source>
</evidence>
<evidence type="ECO:0000313" key="3">
    <source>
        <dbReference type="EMBL" id="KAK2950364.1"/>
    </source>
</evidence>
<dbReference type="EMBL" id="JARBJD010000137">
    <property type="protein sequence ID" value="KAK2950364.1"/>
    <property type="molecule type" value="Genomic_DNA"/>
</dbReference>
<reference evidence="3 5" key="1">
    <citation type="journal article" date="2022" name="bioRxiv">
        <title>Genomics of Preaxostyla Flagellates Illuminates Evolutionary Transitions and the Path Towards Mitochondrial Loss.</title>
        <authorList>
            <person name="Novak L.V.F."/>
            <person name="Treitli S.C."/>
            <person name="Pyrih J."/>
            <person name="Halakuc P."/>
            <person name="Pipaliya S.V."/>
            <person name="Vacek V."/>
            <person name="Brzon O."/>
            <person name="Soukal P."/>
            <person name="Eme L."/>
            <person name="Dacks J.B."/>
            <person name="Karnkowska A."/>
            <person name="Elias M."/>
            <person name="Hampl V."/>
        </authorList>
    </citation>
    <scope>NUCLEOTIDE SEQUENCE [LARGE SCALE GENOMIC DNA]</scope>
    <source>
        <strain evidence="3">NAU3</strain>
        <tissue evidence="3">Gut</tissue>
    </source>
</reference>